<accession>A0A1H1ZAE4</accession>
<organism evidence="2 3">
    <name type="scientific">Pseudomonas prosekii</name>
    <dbReference type="NCBI Taxonomy" id="1148509"/>
    <lineage>
        <taxon>Bacteria</taxon>
        <taxon>Pseudomonadati</taxon>
        <taxon>Pseudomonadota</taxon>
        <taxon>Gammaproteobacteria</taxon>
        <taxon>Pseudomonadales</taxon>
        <taxon>Pseudomonadaceae</taxon>
        <taxon>Pseudomonas</taxon>
    </lineage>
</organism>
<dbReference type="RefSeq" id="WP_092278282.1">
    <property type="nucleotide sequence ID" value="NZ_LT629762.1"/>
</dbReference>
<dbReference type="AlphaFoldDB" id="A0A1H1ZAE4"/>
<dbReference type="InterPro" id="IPR018640">
    <property type="entry name" value="DUF2063"/>
</dbReference>
<keyword evidence="2" id="KW-0238">DNA-binding</keyword>
<evidence type="ECO:0000313" key="2">
    <source>
        <dbReference type="EMBL" id="SDT30741.1"/>
    </source>
</evidence>
<reference evidence="2 3" key="1">
    <citation type="submission" date="2016-10" db="EMBL/GenBank/DDBJ databases">
        <authorList>
            <person name="de Groot N.N."/>
        </authorList>
    </citation>
    <scope>NUCLEOTIDE SEQUENCE [LARGE SCALE GENOMIC DNA]</scope>
    <source>
        <strain evidence="2 3">LMG 26867</strain>
    </source>
</reference>
<feature type="domain" description="Putative DNA-binding" evidence="1">
    <location>
        <begin position="8"/>
        <end position="93"/>
    </location>
</feature>
<dbReference type="GO" id="GO:0003677">
    <property type="term" value="F:DNA binding"/>
    <property type="evidence" value="ECO:0007669"/>
    <property type="project" value="UniProtKB-KW"/>
</dbReference>
<dbReference type="EMBL" id="LT629762">
    <property type="protein sequence ID" value="SDT30741.1"/>
    <property type="molecule type" value="Genomic_DNA"/>
</dbReference>
<evidence type="ECO:0000259" key="1">
    <source>
        <dbReference type="Pfam" id="PF09836"/>
    </source>
</evidence>
<gene>
    <name evidence="2" type="ORF">SAMN05216222_3827</name>
</gene>
<evidence type="ECO:0000313" key="3">
    <source>
        <dbReference type="Proteomes" id="UP000198481"/>
    </source>
</evidence>
<proteinExistence type="predicted"/>
<sequence length="255" mass="28057">MKPSLASFQDAFVSALFGTESSTMDSLTQQPGFAVYRNTVLKGSTDALLGNFPTVERLVGTDWLKSAAAIHARLSPPTDARLLNYGAGFPDFLDKFEHAQDMPYLGDVSRLDLLWTQVHCAADEPGLGLKDLAQIPATELGNLRLKPRDTARWVWLPDCPAYTIWCVNREQREMPEKLEWQGEGALLTRRAGRVYWQAASAADCAFLDACAAHLPLNVAADWAIDVESDLNLENLIIRLVSADAFVTAELLTTSC</sequence>
<name>A0A1H1ZAE4_9PSED</name>
<dbReference type="Pfam" id="PF09836">
    <property type="entry name" value="DUF2063"/>
    <property type="match status" value="1"/>
</dbReference>
<dbReference type="Proteomes" id="UP000198481">
    <property type="component" value="Chromosome I"/>
</dbReference>
<dbReference type="STRING" id="1148509.SAMN05216222_3827"/>
<protein>
    <submittedName>
        <fullName evidence="2">Putative DNA-binding domain-containing protein</fullName>
    </submittedName>
</protein>